<sequence>MFFAVWTLIAVITCSHYARSSPVPPVVGALEPSSQDFAQGQDDAFASPDKRLLKFGRGDEKRGDRNFLRFGRGDAAMDKRNRNFLRFGRGPNRNYIRFGRSDLAPLEFGLGLPEEELPVIIDHGDIDEMFEAFKQEKKNARNSIRHRRSVDRQLSSFCDNCDDSQKPQQTTTAQPAAHPAAAVAAVTRPKRSEAEAKDALSLQRSKRYVVPNYYGYSSYSMNHSPAAWAKMIPAEDLELEEEPQVLSKRAFNVLSGPSEFVGSPSIPEGKMLVKQYPRIVRAPERNFLRFG</sequence>
<feature type="chain" id="PRO_5019243007" evidence="6">
    <location>
        <begin position="21"/>
        <end position="291"/>
    </location>
</feature>
<organism evidence="7 8">
    <name type="scientific">Penaeus vannamei</name>
    <name type="common">Whiteleg shrimp</name>
    <name type="synonym">Litopenaeus vannamei</name>
    <dbReference type="NCBI Taxonomy" id="6689"/>
    <lineage>
        <taxon>Eukaryota</taxon>
        <taxon>Metazoa</taxon>
        <taxon>Ecdysozoa</taxon>
        <taxon>Arthropoda</taxon>
        <taxon>Crustacea</taxon>
        <taxon>Multicrustacea</taxon>
        <taxon>Malacostraca</taxon>
        <taxon>Eumalacostraca</taxon>
        <taxon>Eucarida</taxon>
        <taxon>Decapoda</taxon>
        <taxon>Dendrobranchiata</taxon>
        <taxon>Penaeoidea</taxon>
        <taxon>Penaeidae</taxon>
        <taxon>Penaeus</taxon>
    </lineage>
</organism>
<dbReference type="AlphaFoldDB" id="A0A423TEB2"/>
<evidence type="ECO:0000256" key="1">
    <source>
        <dbReference type="ARBA" id="ARBA00004613"/>
    </source>
</evidence>
<reference evidence="7 8" key="2">
    <citation type="submission" date="2019-01" db="EMBL/GenBank/DDBJ databases">
        <title>The decoding of complex shrimp genome reveals the adaptation for benthos swimmer, frequently molting mechanism and breeding impact on genome.</title>
        <authorList>
            <person name="Sun Y."/>
            <person name="Gao Y."/>
            <person name="Yu Y."/>
        </authorList>
    </citation>
    <scope>NUCLEOTIDE SEQUENCE [LARGE SCALE GENOMIC DNA]</scope>
    <source>
        <tissue evidence="7">Muscle</tissue>
    </source>
</reference>
<dbReference type="OrthoDB" id="6371148at2759"/>
<name>A0A423TEB2_PENVA</name>
<gene>
    <name evidence="7" type="ORF">C7M84_006699</name>
</gene>
<dbReference type="Pfam" id="PF01581">
    <property type="entry name" value="FARP"/>
    <property type="match status" value="5"/>
</dbReference>
<evidence type="ECO:0000313" key="7">
    <source>
        <dbReference type="EMBL" id="ROT74776.1"/>
    </source>
</evidence>
<dbReference type="EMBL" id="QCYY01001848">
    <property type="protein sequence ID" value="ROT74776.1"/>
    <property type="molecule type" value="Genomic_DNA"/>
</dbReference>
<comment type="subcellular location">
    <subcellularLocation>
        <location evidence="1">Secreted</location>
    </subcellularLocation>
</comment>
<evidence type="ECO:0000256" key="3">
    <source>
        <dbReference type="ARBA" id="ARBA00022525"/>
    </source>
</evidence>
<reference evidence="7 8" key="1">
    <citation type="submission" date="2018-04" db="EMBL/GenBank/DDBJ databases">
        <authorList>
            <person name="Zhang X."/>
            <person name="Yuan J."/>
            <person name="Li F."/>
            <person name="Xiang J."/>
        </authorList>
    </citation>
    <scope>NUCLEOTIDE SEQUENCE [LARGE SCALE GENOMIC DNA]</scope>
    <source>
        <tissue evidence="7">Muscle</tissue>
    </source>
</reference>
<dbReference type="Proteomes" id="UP000283509">
    <property type="component" value="Unassembled WGS sequence"/>
</dbReference>
<comment type="caution">
    <text evidence="7">The sequence shown here is derived from an EMBL/GenBank/DDBJ whole genome shotgun (WGS) entry which is preliminary data.</text>
</comment>
<evidence type="ECO:0000313" key="8">
    <source>
        <dbReference type="Proteomes" id="UP000283509"/>
    </source>
</evidence>
<dbReference type="GO" id="GO:0007218">
    <property type="term" value="P:neuropeptide signaling pathway"/>
    <property type="evidence" value="ECO:0007669"/>
    <property type="project" value="UniProtKB-KW"/>
</dbReference>
<evidence type="ECO:0000256" key="2">
    <source>
        <dbReference type="ARBA" id="ARBA00006356"/>
    </source>
</evidence>
<feature type="signal peptide" evidence="6">
    <location>
        <begin position="1"/>
        <end position="20"/>
    </location>
</feature>
<accession>A0A423TEB2</accession>
<comment type="similarity">
    <text evidence="2">Belongs to the FARP (FMRFamide related peptide) family.</text>
</comment>
<dbReference type="InterPro" id="IPR002544">
    <property type="entry name" value="FMRFamid-related_peptide-like"/>
</dbReference>
<keyword evidence="4" id="KW-0027">Amidation</keyword>
<evidence type="ECO:0000256" key="4">
    <source>
        <dbReference type="ARBA" id="ARBA00022815"/>
    </source>
</evidence>
<keyword evidence="5" id="KW-0527">Neuropeptide</keyword>
<keyword evidence="8" id="KW-1185">Reference proteome</keyword>
<keyword evidence="3" id="KW-0964">Secreted</keyword>
<protein>
    <submittedName>
        <fullName evidence="7">FLRFamide protein A</fullName>
    </submittedName>
</protein>
<dbReference type="GO" id="GO:0005576">
    <property type="term" value="C:extracellular region"/>
    <property type="evidence" value="ECO:0007669"/>
    <property type="project" value="UniProtKB-SubCell"/>
</dbReference>
<evidence type="ECO:0000256" key="5">
    <source>
        <dbReference type="ARBA" id="ARBA00023320"/>
    </source>
</evidence>
<keyword evidence="6" id="KW-0732">Signal</keyword>
<evidence type="ECO:0000256" key="6">
    <source>
        <dbReference type="SAM" id="SignalP"/>
    </source>
</evidence>
<proteinExistence type="inferred from homology"/>